<evidence type="ECO:0000313" key="2">
    <source>
        <dbReference type="Proteomes" id="UP001185092"/>
    </source>
</evidence>
<dbReference type="EMBL" id="JAVDQD010000006">
    <property type="protein sequence ID" value="MDR6240899.1"/>
    <property type="molecule type" value="Genomic_DNA"/>
</dbReference>
<gene>
    <name evidence="1" type="ORF">HNQ88_003975</name>
</gene>
<dbReference type="RefSeq" id="WP_309941257.1">
    <property type="nucleotide sequence ID" value="NZ_AP025305.1"/>
</dbReference>
<dbReference type="InterPro" id="IPR054207">
    <property type="entry name" value="DUF6913"/>
</dbReference>
<accession>A0AAE3XRW7</accession>
<comment type="caution">
    <text evidence="1">The sequence shown here is derived from an EMBL/GenBank/DDBJ whole genome shotgun (WGS) entry which is preliminary data.</text>
</comment>
<dbReference type="Pfam" id="PF21857">
    <property type="entry name" value="DUF6913"/>
    <property type="match status" value="1"/>
</dbReference>
<sequence length="169" mass="19770">MLFLKKALINRKAQTLAEKRRESISLSQAKNIIVLSTALEDNDQSVNKFIRQLVEEGKNVLKVICFVDGEKEQSSEQVVSVGYEDFRWNGAPNSEEVANLIVNDYDILFHVDEDINPLSIYMLNKLKTKFKIGYYQERYTDFYDMMIMKQDDEKSKSPLDEMLYYSKKI</sequence>
<evidence type="ECO:0000313" key="1">
    <source>
        <dbReference type="EMBL" id="MDR6240899.1"/>
    </source>
</evidence>
<keyword evidence="2" id="KW-1185">Reference proteome</keyword>
<reference evidence="1" key="1">
    <citation type="submission" date="2023-07" db="EMBL/GenBank/DDBJ databases">
        <title>Genomic Encyclopedia of Type Strains, Phase IV (KMG-IV): sequencing the most valuable type-strain genomes for metagenomic binning, comparative biology and taxonomic classification.</title>
        <authorList>
            <person name="Goeker M."/>
        </authorList>
    </citation>
    <scope>NUCLEOTIDE SEQUENCE</scope>
    <source>
        <strain evidence="1">DSM 26174</strain>
    </source>
</reference>
<proteinExistence type="predicted"/>
<protein>
    <submittedName>
        <fullName evidence="1">Uncharacterized protein</fullName>
    </submittedName>
</protein>
<dbReference type="Proteomes" id="UP001185092">
    <property type="component" value="Unassembled WGS sequence"/>
</dbReference>
<dbReference type="AlphaFoldDB" id="A0AAE3XRW7"/>
<organism evidence="1 2">
    <name type="scientific">Aureibacter tunicatorum</name>
    <dbReference type="NCBI Taxonomy" id="866807"/>
    <lineage>
        <taxon>Bacteria</taxon>
        <taxon>Pseudomonadati</taxon>
        <taxon>Bacteroidota</taxon>
        <taxon>Cytophagia</taxon>
        <taxon>Cytophagales</taxon>
        <taxon>Persicobacteraceae</taxon>
        <taxon>Aureibacter</taxon>
    </lineage>
</organism>
<name>A0AAE3XRW7_9BACT</name>